<dbReference type="Proteomes" id="UP000237000">
    <property type="component" value="Unassembled WGS sequence"/>
</dbReference>
<dbReference type="PRINTS" id="PR00070">
    <property type="entry name" value="DHFR"/>
</dbReference>
<keyword evidence="3" id="KW-0554">One-carbon metabolism</keyword>
<dbReference type="PANTHER" id="PTHR48069:SF3">
    <property type="entry name" value="DIHYDROFOLATE REDUCTASE"/>
    <property type="match status" value="1"/>
</dbReference>
<dbReference type="EMBL" id="JXTC01000058">
    <property type="protein sequence ID" value="PON93397.1"/>
    <property type="molecule type" value="Genomic_DNA"/>
</dbReference>
<dbReference type="PROSITE" id="PS00075">
    <property type="entry name" value="DHFR_1"/>
    <property type="match status" value="1"/>
</dbReference>
<dbReference type="SUPFAM" id="SSF53597">
    <property type="entry name" value="Dihydrofolate reductase-like"/>
    <property type="match status" value="1"/>
</dbReference>
<dbReference type="Gene3D" id="3.40.430.10">
    <property type="entry name" value="Dihydrofolate Reductase, subunit A"/>
    <property type="match status" value="1"/>
</dbReference>
<dbReference type="GO" id="GO:0046655">
    <property type="term" value="P:folic acid metabolic process"/>
    <property type="evidence" value="ECO:0007669"/>
    <property type="project" value="TreeGrafter"/>
</dbReference>
<dbReference type="InterPro" id="IPR024072">
    <property type="entry name" value="DHFR-like_dom_sf"/>
</dbReference>
<comment type="similarity">
    <text evidence="6">Belongs to the dihydrofolate reductase family.</text>
</comment>
<evidence type="ECO:0000256" key="6">
    <source>
        <dbReference type="RuleBase" id="RU004474"/>
    </source>
</evidence>
<comment type="caution">
    <text evidence="8">The sequence shown here is derived from an EMBL/GenBank/DDBJ whole genome shotgun (WGS) entry which is preliminary data.</text>
</comment>
<dbReference type="GO" id="GO:0006730">
    <property type="term" value="P:one-carbon metabolic process"/>
    <property type="evidence" value="ECO:0007669"/>
    <property type="project" value="UniProtKB-KW"/>
</dbReference>
<name>A0A2P5F6I6_TREOI</name>
<accession>A0A2P5F6I6</accession>
<comment type="pathway">
    <text evidence="1">Cofactor biosynthesis; tetrahydrofolate biosynthesis; 5,6,7,8-tetrahydrofolate from 7,8-dihydrofolate: step 1/1.</text>
</comment>
<reference evidence="9" key="1">
    <citation type="submission" date="2016-06" db="EMBL/GenBank/DDBJ databases">
        <title>Parallel loss of symbiosis genes in relatives of nitrogen-fixing non-legume Parasponia.</title>
        <authorList>
            <person name="Van Velzen R."/>
            <person name="Holmer R."/>
            <person name="Bu F."/>
            <person name="Rutten L."/>
            <person name="Van Zeijl A."/>
            <person name="Liu W."/>
            <person name="Santuari L."/>
            <person name="Cao Q."/>
            <person name="Sharma T."/>
            <person name="Shen D."/>
            <person name="Roswanjaya Y."/>
            <person name="Wardhani T."/>
            <person name="Kalhor M.S."/>
            <person name="Jansen J."/>
            <person name="Van den Hoogen J."/>
            <person name="Gungor B."/>
            <person name="Hartog M."/>
            <person name="Hontelez J."/>
            <person name="Verver J."/>
            <person name="Yang W.-C."/>
            <person name="Schijlen E."/>
            <person name="Repin R."/>
            <person name="Schilthuizen M."/>
            <person name="Schranz E."/>
            <person name="Heidstra R."/>
            <person name="Miyata K."/>
            <person name="Fedorova E."/>
            <person name="Kohlen W."/>
            <person name="Bisseling T."/>
            <person name="Smit S."/>
            <person name="Geurts R."/>
        </authorList>
    </citation>
    <scope>NUCLEOTIDE SEQUENCE [LARGE SCALE GENOMIC DNA]</scope>
    <source>
        <strain evidence="9">cv. RG33-2</strain>
    </source>
</reference>
<evidence type="ECO:0000256" key="1">
    <source>
        <dbReference type="ARBA" id="ARBA00004903"/>
    </source>
</evidence>
<proteinExistence type="inferred from homology"/>
<evidence type="ECO:0000313" key="8">
    <source>
        <dbReference type="EMBL" id="PON93397.1"/>
    </source>
</evidence>
<dbReference type="Pfam" id="PF00186">
    <property type="entry name" value="DHFR_1"/>
    <property type="match status" value="1"/>
</dbReference>
<gene>
    <name evidence="8" type="ORF">TorRG33x02_106750</name>
</gene>
<dbReference type="EC" id="1.5.1.3" evidence="2"/>
<protein>
    <recommendedName>
        <fullName evidence="2">dihydrofolate reductase</fullName>
        <ecNumber evidence="2">1.5.1.3</ecNumber>
    </recommendedName>
</protein>
<keyword evidence="4" id="KW-0521">NADP</keyword>
<dbReference type="OrthoDB" id="766at2759"/>
<evidence type="ECO:0000256" key="5">
    <source>
        <dbReference type="ARBA" id="ARBA00023002"/>
    </source>
</evidence>
<keyword evidence="5" id="KW-0560">Oxidoreductase</keyword>
<dbReference type="InParanoid" id="A0A2P5F6I6"/>
<keyword evidence="9" id="KW-1185">Reference proteome</keyword>
<sequence>MSLLPRFRFSFLRLLRPQLQILPKFSQNRFRNFDSVCASPRLFGVFNGALKLRPCSSFSAISGDGDRRRTYQVVVAATREMGIGKDGKLPWKLPSDLKFFKELTTTTLDPNKKNAVLMGRKTWESIPFEFRPLPGRVNVVLTRSGGVENSIAGKAVVFESLVSALESLAQPPYSQSIEKVFVIGGGQVLREALNAPECDAIHITEIETSIDCDTFIPPIDFTSFKPWYSSQHLVENNIRFRFATYVRVISSTSSCTNRPKFESGEF</sequence>
<dbReference type="InterPro" id="IPR001796">
    <property type="entry name" value="DHFR_dom"/>
</dbReference>
<dbReference type="InterPro" id="IPR012259">
    <property type="entry name" value="DHFR"/>
</dbReference>
<dbReference type="GO" id="GO:0050661">
    <property type="term" value="F:NADP binding"/>
    <property type="evidence" value="ECO:0007669"/>
    <property type="project" value="InterPro"/>
</dbReference>
<dbReference type="GO" id="GO:0004146">
    <property type="term" value="F:dihydrofolate reductase activity"/>
    <property type="evidence" value="ECO:0007669"/>
    <property type="project" value="UniProtKB-EC"/>
</dbReference>
<evidence type="ECO:0000313" key="9">
    <source>
        <dbReference type="Proteomes" id="UP000237000"/>
    </source>
</evidence>
<dbReference type="PROSITE" id="PS51330">
    <property type="entry name" value="DHFR_2"/>
    <property type="match status" value="1"/>
</dbReference>
<evidence type="ECO:0000256" key="2">
    <source>
        <dbReference type="ARBA" id="ARBA00012856"/>
    </source>
</evidence>
<dbReference type="UniPathway" id="UPA00077">
    <property type="reaction ID" value="UER00158"/>
</dbReference>
<feature type="domain" description="DHFR" evidence="7">
    <location>
        <begin position="70"/>
        <end position="247"/>
    </location>
</feature>
<dbReference type="CDD" id="cd00209">
    <property type="entry name" value="DHFR"/>
    <property type="match status" value="1"/>
</dbReference>
<dbReference type="GO" id="GO:0046654">
    <property type="term" value="P:tetrahydrofolate biosynthetic process"/>
    <property type="evidence" value="ECO:0007669"/>
    <property type="project" value="UniProtKB-UniPathway"/>
</dbReference>
<dbReference type="GO" id="GO:0005739">
    <property type="term" value="C:mitochondrion"/>
    <property type="evidence" value="ECO:0007669"/>
    <property type="project" value="TreeGrafter"/>
</dbReference>
<evidence type="ECO:0000259" key="7">
    <source>
        <dbReference type="PROSITE" id="PS51330"/>
    </source>
</evidence>
<organism evidence="8 9">
    <name type="scientific">Trema orientale</name>
    <name type="common">Charcoal tree</name>
    <name type="synonym">Celtis orientalis</name>
    <dbReference type="NCBI Taxonomy" id="63057"/>
    <lineage>
        <taxon>Eukaryota</taxon>
        <taxon>Viridiplantae</taxon>
        <taxon>Streptophyta</taxon>
        <taxon>Embryophyta</taxon>
        <taxon>Tracheophyta</taxon>
        <taxon>Spermatophyta</taxon>
        <taxon>Magnoliopsida</taxon>
        <taxon>eudicotyledons</taxon>
        <taxon>Gunneridae</taxon>
        <taxon>Pentapetalae</taxon>
        <taxon>rosids</taxon>
        <taxon>fabids</taxon>
        <taxon>Rosales</taxon>
        <taxon>Cannabaceae</taxon>
        <taxon>Trema</taxon>
    </lineage>
</organism>
<dbReference type="PANTHER" id="PTHR48069">
    <property type="entry name" value="DIHYDROFOLATE REDUCTASE"/>
    <property type="match status" value="1"/>
</dbReference>
<evidence type="ECO:0000256" key="3">
    <source>
        <dbReference type="ARBA" id="ARBA00022563"/>
    </source>
</evidence>
<evidence type="ECO:0000256" key="4">
    <source>
        <dbReference type="ARBA" id="ARBA00022857"/>
    </source>
</evidence>
<dbReference type="InterPro" id="IPR017925">
    <property type="entry name" value="DHFR_CS"/>
</dbReference>
<dbReference type="AlphaFoldDB" id="A0A2P5F6I6"/>
<dbReference type="STRING" id="63057.A0A2P5F6I6"/>
<dbReference type="GO" id="GO:0046452">
    <property type="term" value="P:dihydrofolate metabolic process"/>
    <property type="evidence" value="ECO:0007669"/>
    <property type="project" value="TreeGrafter"/>
</dbReference>